<name>L0E1R8_THIND</name>
<dbReference type="KEGG" id="tni:TVNIR_2939"/>
<reference evidence="2" key="1">
    <citation type="submission" date="2015-12" db="EMBL/GenBank/DDBJ databases">
        <authorList>
            <person name="Tikhonova T.V."/>
            <person name="Pavlov A.R."/>
            <person name="Beletsky A.V."/>
            <person name="Mardanov A.V."/>
            <person name="Sorokin D.Y."/>
            <person name="Ravin N.V."/>
            <person name="Popov V.O."/>
        </authorList>
    </citation>
    <scope>NUCLEOTIDE SEQUENCE</scope>
    <source>
        <strain evidence="2">DSM 14787</strain>
    </source>
</reference>
<keyword evidence="1" id="KW-0472">Membrane</keyword>
<sequence length="53" mass="5854">MTILAWIMFVLAMVLVPVSVWASLAALGVCAGCAMVRDWRRDRELETPYGKGV</sequence>
<feature type="transmembrane region" description="Helical" evidence="1">
    <location>
        <begin position="6"/>
        <end position="36"/>
    </location>
</feature>
<evidence type="ECO:0000313" key="2">
    <source>
        <dbReference type="EMBL" id="AGA34576.1"/>
    </source>
</evidence>
<dbReference type="STRING" id="1255043.TVNIR_2939"/>
<accession>L0E1R8</accession>
<evidence type="ECO:0000313" key="3">
    <source>
        <dbReference type="Proteomes" id="UP000010809"/>
    </source>
</evidence>
<keyword evidence="3" id="KW-1185">Reference proteome</keyword>
<proteinExistence type="predicted"/>
<keyword evidence="1" id="KW-1133">Transmembrane helix</keyword>
<gene>
    <name evidence="2" type="ordered locus">TVNIR_2939</name>
</gene>
<dbReference type="EMBL" id="CP003989">
    <property type="protein sequence ID" value="AGA34576.1"/>
    <property type="molecule type" value="Genomic_DNA"/>
</dbReference>
<dbReference type="AlphaFoldDB" id="L0E1R8"/>
<protein>
    <submittedName>
        <fullName evidence="2">Uncharacterized protein</fullName>
    </submittedName>
</protein>
<organism evidence="2 3">
    <name type="scientific">Thioalkalivibrio nitratireducens (strain DSM 14787 / UNIQEM 213 / ALEN2)</name>
    <dbReference type="NCBI Taxonomy" id="1255043"/>
    <lineage>
        <taxon>Bacteria</taxon>
        <taxon>Pseudomonadati</taxon>
        <taxon>Pseudomonadota</taxon>
        <taxon>Gammaproteobacteria</taxon>
        <taxon>Chromatiales</taxon>
        <taxon>Ectothiorhodospiraceae</taxon>
        <taxon>Thioalkalivibrio</taxon>
    </lineage>
</organism>
<dbReference type="HOGENOM" id="CLU_3174310_0_0_6"/>
<evidence type="ECO:0000256" key="1">
    <source>
        <dbReference type="SAM" id="Phobius"/>
    </source>
</evidence>
<dbReference type="Proteomes" id="UP000010809">
    <property type="component" value="Chromosome"/>
</dbReference>
<dbReference type="PATRIC" id="fig|1255043.3.peg.2965"/>
<dbReference type="RefSeq" id="WP_015259685.1">
    <property type="nucleotide sequence ID" value="NC_019902.2"/>
</dbReference>
<keyword evidence="1" id="KW-0812">Transmembrane</keyword>